<accession>A0ACB8ZI27</accession>
<protein>
    <submittedName>
        <fullName evidence="1">Uncharacterized protein</fullName>
    </submittedName>
</protein>
<dbReference type="Proteomes" id="UP001056120">
    <property type="component" value="Linkage Group LG26"/>
</dbReference>
<evidence type="ECO:0000313" key="2">
    <source>
        <dbReference type="Proteomes" id="UP001056120"/>
    </source>
</evidence>
<gene>
    <name evidence="1" type="ORF">L1987_78770</name>
</gene>
<name>A0ACB8ZI27_9ASTR</name>
<organism evidence="1 2">
    <name type="scientific">Smallanthus sonchifolius</name>
    <dbReference type="NCBI Taxonomy" id="185202"/>
    <lineage>
        <taxon>Eukaryota</taxon>
        <taxon>Viridiplantae</taxon>
        <taxon>Streptophyta</taxon>
        <taxon>Embryophyta</taxon>
        <taxon>Tracheophyta</taxon>
        <taxon>Spermatophyta</taxon>
        <taxon>Magnoliopsida</taxon>
        <taxon>eudicotyledons</taxon>
        <taxon>Gunneridae</taxon>
        <taxon>Pentapetalae</taxon>
        <taxon>asterids</taxon>
        <taxon>campanulids</taxon>
        <taxon>Asterales</taxon>
        <taxon>Asteraceae</taxon>
        <taxon>Asteroideae</taxon>
        <taxon>Heliantheae alliance</taxon>
        <taxon>Millerieae</taxon>
        <taxon>Smallanthus</taxon>
    </lineage>
</organism>
<comment type="caution">
    <text evidence="1">The sequence shown here is derived from an EMBL/GenBank/DDBJ whole genome shotgun (WGS) entry which is preliminary data.</text>
</comment>
<keyword evidence="2" id="KW-1185">Reference proteome</keyword>
<proteinExistence type="predicted"/>
<dbReference type="EMBL" id="CM042043">
    <property type="protein sequence ID" value="KAI3695770.1"/>
    <property type="molecule type" value="Genomic_DNA"/>
</dbReference>
<evidence type="ECO:0000313" key="1">
    <source>
        <dbReference type="EMBL" id="KAI3695770.1"/>
    </source>
</evidence>
<sequence>MSLFLSVVSLNHGCSPVASLDPSLVVVSSYFIPFDISSAGILSLLSHPSWATSVTSVPLSLLVQSLRLVLKLFIFWIILGLFPCL</sequence>
<reference evidence="2" key="1">
    <citation type="journal article" date="2022" name="Mol. Ecol. Resour.">
        <title>The genomes of chicory, endive, great burdock and yacon provide insights into Asteraceae palaeo-polyploidization history and plant inulin production.</title>
        <authorList>
            <person name="Fan W."/>
            <person name="Wang S."/>
            <person name="Wang H."/>
            <person name="Wang A."/>
            <person name="Jiang F."/>
            <person name="Liu H."/>
            <person name="Zhao H."/>
            <person name="Xu D."/>
            <person name="Zhang Y."/>
        </authorList>
    </citation>
    <scope>NUCLEOTIDE SEQUENCE [LARGE SCALE GENOMIC DNA]</scope>
    <source>
        <strain evidence="2">cv. Yunnan</strain>
    </source>
</reference>
<reference evidence="1 2" key="2">
    <citation type="journal article" date="2022" name="Mol. Ecol. Resour.">
        <title>The genomes of chicory, endive, great burdock and yacon provide insights into Asteraceae paleo-polyploidization history and plant inulin production.</title>
        <authorList>
            <person name="Fan W."/>
            <person name="Wang S."/>
            <person name="Wang H."/>
            <person name="Wang A."/>
            <person name="Jiang F."/>
            <person name="Liu H."/>
            <person name="Zhao H."/>
            <person name="Xu D."/>
            <person name="Zhang Y."/>
        </authorList>
    </citation>
    <scope>NUCLEOTIDE SEQUENCE [LARGE SCALE GENOMIC DNA]</scope>
    <source>
        <strain evidence="2">cv. Yunnan</strain>
        <tissue evidence="1">Leaves</tissue>
    </source>
</reference>